<dbReference type="RefSeq" id="WP_334094741.1">
    <property type="nucleotide sequence ID" value="NZ_CAJTQN010000009.1"/>
</dbReference>
<dbReference type="InterPro" id="IPR015421">
    <property type="entry name" value="PyrdxlP-dep_Trfase_major"/>
</dbReference>
<evidence type="ECO:0000256" key="3">
    <source>
        <dbReference type="PIRSR" id="PIRSR000390-1"/>
    </source>
</evidence>
<evidence type="ECO:0000256" key="4">
    <source>
        <dbReference type="PIRSR" id="PIRSR000390-2"/>
    </source>
</evidence>
<reference evidence="7" key="1">
    <citation type="submission" date="2015-11" db="EMBL/GenBank/DDBJ databases">
        <authorList>
            <person name="Anvar S.Y."/>
        </authorList>
    </citation>
    <scope>NUCLEOTIDE SEQUENCE [LARGE SCALE GENOMIC DNA]</scope>
</reference>
<dbReference type="GeneID" id="78151623"/>
<keyword evidence="6" id="KW-0808">Transferase</keyword>
<dbReference type="InterPro" id="IPR015424">
    <property type="entry name" value="PyrdxlP-dep_Trfase"/>
</dbReference>
<protein>
    <recommendedName>
        <fullName evidence="2">UDP-4-amino-4,6-dideoxy-N-acetyl-beta-L-altrosamine transaminase</fullName>
        <ecNumber evidence="2">2.6.1.92</ecNumber>
    </recommendedName>
</protein>
<evidence type="ECO:0000256" key="1">
    <source>
        <dbReference type="ARBA" id="ARBA00037999"/>
    </source>
</evidence>
<dbReference type="InterPro" id="IPR015422">
    <property type="entry name" value="PyrdxlP-dep_Trfase_small"/>
</dbReference>
<dbReference type="Pfam" id="PF01041">
    <property type="entry name" value="DegT_DnrJ_EryC1"/>
    <property type="match status" value="1"/>
</dbReference>
<dbReference type="GO" id="GO:0008483">
    <property type="term" value="F:transaminase activity"/>
    <property type="evidence" value="ECO:0007669"/>
    <property type="project" value="UniProtKB-KW"/>
</dbReference>
<dbReference type="InterPro" id="IPR000653">
    <property type="entry name" value="DegT/StrS_aminotransferase"/>
</dbReference>
<dbReference type="EC" id="2.6.1.92" evidence="2"/>
<dbReference type="EMBL" id="LN907858">
    <property type="protein sequence ID" value="CUU40321.1"/>
    <property type="molecule type" value="Genomic_DNA"/>
</dbReference>
<dbReference type="GO" id="GO:0030170">
    <property type="term" value="F:pyridoxal phosphate binding"/>
    <property type="evidence" value="ECO:0007669"/>
    <property type="project" value="TreeGrafter"/>
</dbReference>
<dbReference type="PANTHER" id="PTHR30244:SF34">
    <property type="entry name" value="DTDP-4-AMINO-4,6-DIDEOXYGALACTOSE TRANSAMINASE"/>
    <property type="match status" value="1"/>
</dbReference>
<evidence type="ECO:0000256" key="2">
    <source>
        <dbReference type="NCBIfam" id="TIGR03588"/>
    </source>
</evidence>
<dbReference type="InterPro" id="IPR020026">
    <property type="entry name" value="PseC"/>
</dbReference>
<feature type="modified residue" description="N6-(pyridoxal phosphate)lysine" evidence="4">
    <location>
        <position position="203"/>
    </location>
</feature>
<sequence length="393" mass="44233">MPVIPYSRQLIEQDDIDALCSLARSSHLTQGNMTKIFETAICEKSNAQYAITFNSATSALYALYGAFMYKYFPQYLDSKNSQTNTFIEEIYFVTSPISFVATTNMMLQWGIKPIFCDVKSDGNIDENILETLLTTHSKRDSIKAIVSVDYAGKSVEIESLRAIANKHNLLLFSDSSHSFGGSYNGSPIGSLADATIFSFHAVKPITTAEGGALVTNDKDLAHYARLLLSHGVEKQGLWHYDCTLAGMNFRLSDLGSALGLSQFQKIERFIAHRHQIALFYDEFFKDNIHFHTIPIDSHIVSTHHLYPILLLPHLHTHKEQIFKSLQAQGLGVQVHYKPIYQFSLYKNLFGEMSLPNADNFYLSTLSIPCHQALSMEQAQDIANIVLKECNKIR</sequence>
<dbReference type="PIRSF" id="PIRSF000390">
    <property type="entry name" value="PLP_StrS"/>
    <property type="match status" value="1"/>
</dbReference>
<evidence type="ECO:0000313" key="7">
    <source>
        <dbReference type="Proteomes" id="UP000064525"/>
    </source>
</evidence>
<accession>A0A0S4PWA3</accession>
<dbReference type="NCBIfam" id="TIGR03588">
    <property type="entry name" value="PseC"/>
    <property type="match status" value="1"/>
</dbReference>
<dbReference type="SUPFAM" id="SSF53383">
    <property type="entry name" value="PLP-dependent transferases"/>
    <property type="match status" value="1"/>
</dbReference>
<dbReference type="PANTHER" id="PTHR30244">
    <property type="entry name" value="TRANSAMINASE"/>
    <property type="match status" value="1"/>
</dbReference>
<feature type="active site" description="Proton acceptor" evidence="3">
    <location>
        <position position="203"/>
    </location>
</feature>
<dbReference type="AlphaFoldDB" id="A0A0S4PWA3"/>
<evidence type="ECO:0000256" key="5">
    <source>
        <dbReference type="RuleBase" id="RU004508"/>
    </source>
</evidence>
<dbReference type="Gene3D" id="3.40.640.10">
    <property type="entry name" value="Type I PLP-dependent aspartate aminotransferase-like (Major domain)"/>
    <property type="match status" value="1"/>
</dbReference>
<dbReference type="CDD" id="cd00616">
    <property type="entry name" value="AHBA_syn"/>
    <property type="match status" value="1"/>
</dbReference>
<organism evidence="6 7">
    <name type="scientific">Helicobacter typhlonius</name>
    <dbReference type="NCBI Taxonomy" id="76936"/>
    <lineage>
        <taxon>Bacteria</taxon>
        <taxon>Pseudomonadati</taxon>
        <taxon>Campylobacterota</taxon>
        <taxon>Epsilonproteobacteria</taxon>
        <taxon>Campylobacterales</taxon>
        <taxon>Helicobacteraceae</taxon>
        <taxon>Helicobacter</taxon>
    </lineage>
</organism>
<proteinExistence type="inferred from homology"/>
<comment type="similarity">
    <text evidence="1 5">Belongs to the DegT/DnrJ/EryC1 family.</text>
</comment>
<dbReference type="GO" id="GO:0000271">
    <property type="term" value="P:polysaccharide biosynthetic process"/>
    <property type="evidence" value="ECO:0007669"/>
    <property type="project" value="TreeGrafter"/>
</dbReference>
<keyword evidence="6" id="KW-0032">Aminotransferase</keyword>
<gene>
    <name evidence="6" type="ORF">BN2458_PEG1438</name>
</gene>
<keyword evidence="4 5" id="KW-0663">Pyridoxal phosphate</keyword>
<evidence type="ECO:0000313" key="6">
    <source>
        <dbReference type="EMBL" id="CUU40321.1"/>
    </source>
</evidence>
<dbReference type="Gene3D" id="3.90.1150.10">
    <property type="entry name" value="Aspartate Aminotransferase, domain 1"/>
    <property type="match status" value="1"/>
</dbReference>
<dbReference type="PATRIC" id="fig|76936.10.peg.1405"/>
<dbReference type="Proteomes" id="UP000064525">
    <property type="component" value="Chromosome I"/>
</dbReference>
<name>A0A0S4PWA3_9HELI</name>
<dbReference type="KEGG" id="hty:BN2458_PEG1438"/>